<dbReference type="InterPro" id="IPR033413">
    <property type="entry name" value="DUF5117"/>
</dbReference>
<evidence type="ECO:0000259" key="2">
    <source>
        <dbReference type="Pfam" id="PF17148"/>
    </source>
</evidence>
<evidence type="ECO:0000313" key="3">
    <source>
        <dbReference type="EMBL" id="MFD2101305.1"/>
    </source>
</evidence>
<proteinExistence type="predicted"/>
<keyword evidence="4" id="KW-1185">Reference proteome</keyword>
<dbReference type="GO" id="GO:0008237">
    <property type="term" value="F:metallopeptidase activity"/>
    <property type="evidence" value="ECO:0007669"/>
    <property type="project" value="UniProtKB-KW"/>
</dbReference>
<keyword evidence="3" id="KW-0378">Hydrolase</keyword>
<accession>A0ABW4Y2F5</accession>
<dbReference type="SUPFAM" id="SSF55486">
    <property type="entry name" value="Metalloproteases ('zincins'), catalytic domain"/>
    <property type="match status" value="1"/>
</dbReference>
<keyword evidence="3" id="KW-0645">Protease</keyword>
<name>A0ABW4Y2F5_9FLAO</name>
<reference evidence="4" key="1">
    <citation type="journal article" date="2019" name="Int. J. Syst. Evol. Microbiol.">
        <title>The Global Catalogue of Microorganisms (GCM) 10K type strain sequencing project: providing services to taxonomists for standard genome sequencing and annotation.</title>
        <authorList>
            <consortium name="The Broad Institute Genomics Platform"/>
            <consortium name="The Broad Institute Genome Sequencing Center for Infectious Disease"/>
            <person name="Wu L."/>
            <person name="Ma J."/>
        </authorList>
    </citation>
    <scope>NUCLEOTIDE SEQUENCE [LARGE SCALE GENOMIC DNA]</scope>
    <source>
        <strain evidence="4">JCM 3389</strain>
    </source>
</reference>
<feature type="domain" description="EcxA zinc-binding" evidence="1">
    <location>
        <begin position="373"/>
        <end position="676"/>
    </location>
</feature>
<dbReference type="RefSeq" id="WP_379831883.1">
    <property type="nucleotide sequence ID" value="NZ_JBHUHU010000005.1"/>
</dbReference>
<dbReference type="PANTHER" id="PTHR38478">
    <property type="entry name" value="PEPTIDASE M1A AND M12B"/>
    <property type="match status" value="1"/>
</dbReference>
<comment type="caution">
    <text evidence="3">The sequence shown here is derived from an EMBL/GenBank/DDBJ whole genome shotgun (WGS) entry which is preliminary data.</text>
</comment>
<gene>
    <name evidence="3" type="ORF">ACFSJE_16060</name>
</gene>
<dbReference type="PANTHER" id="PTHR38478:SF1">
    <property type="entry name" value="ZINC DEPENDENT METALLOPROTEASE DOMAIN LIPOPROTEIN"/>
    <property type="match status" value="1"/>
</dbReference>
<feature type="domain" description="DUF5117" evidence="2">
    <location>
        <begin position="78"/>
        <end position="240"/>
    </location>
</feature>
<dbReference type="Pfam" id="PF17148">
    <property type="entry name" value="DUF5117"/>
    <property type="match status" value="1"/>
</dbReference>
<dbReference type="Pfam" id="PF16313">
    <property type="entry name" value="DUF4953"/>
    <property type="match status" value="1"/>
</dbReference>
<organism evidence="3 4">
    <name type="scientific">Flagellimonas iocasae</name>
    <dbReference type="NCBI Taxonomy" id="2055905"/>
    <lineage>
        <taxon>Bacteria</taxon>
        <taxon>Pseudomonadati</taxon>
        <taxon>Bacteroidota</taxon>
        <taxon>Flavobacteriia</taxon>
        <taxon>Flavobacteriales</taxon>
        <taxon>Flavobacteriaceae</taxon>
        <taxon>Flagellimonas</taxon>
    </lineage>
</organism>
<keyword evidence="3" id="KW-0482">Metalloprotease</keyword>
<evidence type="ECO:0000313" key="4">
    <source>
        <dbReference type="Proteomes" id="UP001597342"/>
    </source>
</evidence>
<dbReference type="EMBL" id="JBHUHU010000005">
    <property type="protein sequence ID" value="MFD2101305.1"/>
    <property type="molecule type" value="Genomic_DNA"/>
</dbReference>
<sequence>MKAIDKKKSNTMSGVFRHMNREFLFSCIVWLAVCPLWGQTNFGIDAHLEDDRLLLELDEEVLDTPMHLVRLGVGYHHIQWSRQGDHILLSLSLIESQTGTLIPPIVRKPKIHKQLLGRFDIIADKGPDHSVVIDATDLFLKTHIQYEYYAKQNVVGELSFIDQVDRYPDQLIIRTQRTIEGSDGRKTIDADFSLYLLPEPMEPRLYDQRMAFNSEVVDIRLDHENQTWTGSIERWRLEKRNRFNGLATPIQPIVFYLDSQIPDPWRPHVKKGVLEWLTALEAAGFKDAIEVREVSHNMVPGTEQLKRTAMVHWDVDEKMWKNKSDGTSQCSTVRDQRTGEILRADVYLGGLERLAMEYFVRCAPLDSRAQKFPFPEDLMGELIQSVIAHEVGHALGLRDGNFGEYAYPFEKMRDTQWLKQMSHVPSIMSYSRHHHIVQPSDSIPTSLLMQRVGPMDLYQIKWGYLPLDSGQGEQYLEQLVRLQDSVPWYRYNFKKSPALGPDSSGEVGDNDDPVRSMVLALKNLERVMTMIASIGKGQKDDDLLMNVHERAIGLWYREMGHVLSMVGGYTVQLKSGDQNGWVYTPVPMEEQKRALTFLLENAFDLPQWLSKPAYLGRIHHSTESDQLLIFQIILLKELVSDRRMQRMEFMERVHGLEGLPEHVLAEVMEAMFKELVEKKVVVGKRRQTLQKALLGQFAYAVEEEGRVFSESDVSGRSPYIYTPFSKNIIAIELQKIKEKLEKGIRKSGESATKGHLTLCRRYWNEIGEYLGE</sequence>
<dbReference type="Proteomes" id="UP001597342">
    <property type="component" value="Unassembled WGS sequence"/>
</dbReference>
<dbReference type="InterPro" id="IPR032534">
    <property type="entry name" value="EcxA_zinc-bd"/>
</dbReference>
<protein>
    <submittedName>
        <fullName evidence="3">Zinc-dependent metalloprotease</fullName>
    </submittedName>
</protein>
<evidence type="ECO:0000259" key="1">
    <source>
        <dbReference type="Pfam" id="PF16313"/>
    </source>
</evidence>